<keyword evidence="3" id="KW-1185">Reference proteome</keyword>
<dbReference type="EMBL" id="SSWX01000035">
    <property type="protein sequence ID" value="THJ30761.1"/>
    <property type="molecule type" value="Genomic_DNA"/>
</dbReference>
<organism evidence="2 3">
    <name type="scientific">Lampropedia aestuarii</name>
    <dbReference type="NCBI Taxonomy" id="2562762"/>
    <lineage>
        <taxon>Bacteria</taxon>
        <taxon>Pseudomonadati</taxon>
        <taxon>Pseudomonadota</taxon>
        <taxon>Betaproteobacteria</taxon>
        <taxon>Burkholderiales</taxon>
        <taxon>Comamonadaceae</taxon>
        <taxon>Lampropedia</taxon>
    </lineage>
</organism>
<feature type="transmembrane region" description="Helical" evidence="1">
    <location>
        <begin position="12"/>
        <end position="45"/>
    </location>
</feature>
<protein>
    <submittedName>
        <fullName evidence="2">Uncharacterized protein</fullName>
    </submittedName>
</protein>
<keyword evidence="1" id="KW-0812">Transmembrane</keyword>
<comment type="caution">
    <text evidence="2">The sequence shown here is derived from an EMBL/GenBank/DDBJ whole genome shotgun (WGS) entry which is preliminary data.</text>
</comment>
<proteinExistence type="predicted"/>
<keyword evidence="1" id="KW-0472">Membrane</keyword>
<dbReference type="Proteomes" id="UP000306236">
    <property type="component" value="Unassembled WGS sequence"/>
</dbReference>
<sequence>MPNLKPYAHRAPLLGLVIAAAIVVVAAAAGIAAVLLVIFPAAAWLVGYFLPDWVFIIPVFGSLSGAGSAALIAAGVVLATGLIQTALWLSRRSALRRLLSAFS</sequence>
<gene>
    <name evidence="2" type="ORF">E8K88_17235</name>
</gene>
<accession>A0A4S5BJF3</accession>
<name>A0A4S5BJF3_9BURK</name>
<keyword evidence="1" id="KW-1133">Transmembrane helix</keyword>
<evidence type="ECO:0000313" key="2">
    <source>
        <dbReference type="EMBL" id="THJ30761.1"/>
    </source>
</evidence>
<evidence type="ECO:0000256" key="1">
    <source>
        <dbReference type="SAM" id="Phobius"/>
    </source>
</evidence>
<evidence type="ECO:0000313" key="3">
    <source>
        <dbReference type="Proteomes" id="UP000306236"/>
    </source>
</evidence>
<feature type="transmembrane region" description="Helical" evidence="1">
    <location>
        <begin position="65"/>
        <end position="89"/>
    </location>
</feature>
<dbReference type="AlphaFoldDB" id="A0A4S5BJF3"/>
<dbReference type="RefSeq" id="WP_136407915.1">
    <property type="nucleotide sequence ID" value="NZ_SSWX01000035.1"/>
</dbReference>
<reference evidence="2 3" key="1">
    <citation type="submission" date="2019-04" db="EMBL/GenBank/DDBJ databases">
        <title>Lampropedia sp YIM MLB12 draf genome.</title>
        <authorList>
            <person name="Wang Y.-X."/>
        </authorList>
    </citation>
    <scope>NUCLEOTIDE SEQUENCE [LARGE SCALE GENOMIC DNA]</scope>
    <source>
        <strain evidence="2 3">YIM MLB12</strain>
    </source>
</reference>